<dbReference type="PANTHER" id="PTHR46765">
    <property type="entry name" value="P-LOOP CONTAINING NUCLEOSIDE TRIPHOSPHATE HYDROLASES SUPERFAMILY PROTEIN"/>
    <property type="match status" value="1"/>
</dbReference>
<evidence type="ECO:0000313" key="3">
    <source>
        <dbReference type="EMBL" id="KAJ7979668.1"/>
    </source>
</evidence>
<name>A0AAD7QDX4_QUISA</name>
<dbReference type="AlphaFoldDB" id="A0AAD7QDX4"/>
<dbReference type="EMBL" id="JARAOO010000002">
    <property type="protein sequence ID" value="KAJ7979668.1"/>
    <property type="molecule type" value="Genomic_DNA"/>
</dbReference>
<keyword evidence="2" id="KW-0539">Nucleus</keyword>
<evidence type="ECO:0000256" key="2">
    <source>
        <dbReference type="ARBA" id="ARBA00023242"/>
    </source>
</evidence>
<proteinExistence type="predicted"/>
<reference evidence="3" key="1">
    <citation type="journal article" date="2023" name="Science">
        <title>Elucidation of the pathway for biosynthesis of saponin adjuvants from the soapbark tree.</title>
        <authorList>
            <person name="Reed J."/>
            <person name="Orme A."/>
            <person name="El-Demerdash A."/>
            <person name="Owen C."/>
            <person name="Martin L.B.B."/>
            <person name="Misra R.C."/>
            <person name="Kikuchi S."/>
            <person name="Rejzek M."/>
            <person name="Martin A.C."/>
            <person name="Harkess A."/>
            <person name="Leebens-Mack J."/>
            <person name="Louveau T."/>
            <person name="Stephenson M.J."/>
            <person name="Osbourn A."/>
        </authorList>
    </citation>
    <scope>NUCLEOTIDE SEQUENCE</scope>
    <source>
        <strain evidence="3">S10</strain>
    </source>
</reference>
<dbReference type="KEGG" id="qsa:O6P43_003041"/>
<sequence length="461" mass="52506">MKTNSIALTALGEYTECDIRSCLNTLQFLSKKKETLNVFDISSQVVGQKDISRNVLDIWKEVFQRKKAKRERRSHNSCSSTSMEFDFLHSLISYRGDYDLILDGIHENILQLQYHDPLMQKTVKCFDSFVASDLIHQYVMRTQQMPLKVYMPSMAIIVHSLVAQVQKPNIEWPRSYQRYRMMLAEKMEILKSWHYKIPAHIARHLSASSFVEDLISPLLHILSPPTLRPVALQLLSEKEKNDLTQLVSIMISYCITYKNVKSDLLPINLRREADTDRSALSFDPSISDFINFKDYMPGHYVLSLALKQVEKQKILQVKVDRSLIVPNQCTANQLDFVAVETDNASSAKIDHAAAVAETQIENAKNILKLQQCNANNLSISSNLGPQGGATGDVKSSGNMKKLSTCFFDRFRKSGSKGGQSNDKSIQKVATMERDSRPLIFKFNEGFTNAVKRPVRIREFLL</sequence>
<comment type="subcellular location">
    <subcellularLocation>
        <location evidence="1">Nucleus</location>
    </subcellularLocation>
</comment>
<organism evidence="3 4">
    <name type="scientific">Quillaja saponaria</name>
    <name type="common">Soap bark tree</name>
    <dbReference type="NCBI Taxonomy" id="32244"/>
    <lineage>
        <taxon>Eukaryota</taxon>
        <taxon>Viridiplantae</taxon>
        <taxon>Streptophyta</taxon>
        <taxon>Embryophyta</taxon>
        <taxon>Tracheophyta</taxon>
        <taxon>Spermatophyta</taxon>
        <taxon>Magnoliopsida</taxon>
        <taxon>eudicotyledons</taxon>
        <taxon>Gunneridae</taxon>
        <taxon>Pentapetalae</taxon>
        <taxon>rosids</taxon>
        <taxon>fabids</taxon>
        <taxon>Fabales</taxon>
        <taxon>Quillajaceae</taxon>
        <taxon>Quillaja</taxon>
    </lineage>
</organism>
<gene>
    <name evidence="3" type="ORF">O6P43_003041</name>
</gene>
<accession>A0AAD7QDX4</accession>
<dbReference type="Proteomes" id="UP001163823">
    <property type="component" value="Chromosome 2"/>
</dbReference>
<dbReference type="Gene3D" id="1.10.8.60">
    <property type="match status" value="1"/>
</dbReference>
<comment type="caution">
    <text evidence="3">The sequence shown here is derived from an EMBL/GenBank/DDBJ whole genome shotgun (WGS) entry which is preliminary data.</text>
</comment>
<dbReference type="PANTHER" id="PTHR46765:SF1">
    <property type="entry name" value="P-LOOP CONTAINING NUCLEOSIDE TRIPHOSPHATE HYDROLASES SUPERFAMILY PROTEIN"/>
    <property type="match status" value="1"/>
</dbReference>
<keyword evidence="4" id="KW-1185">Reference proteome</keyword>
<protein>
    <submittedName>
        <fullName evidence="3">Chromosome transmission fidelity protein 18-like</fullName>
    </submittedName>
</protein>
<evidence type="ECO:0000256" key="1">
    <source>
        <dbReference type="ARBA" id="ARBA00004123"/>
    </source>
</evidence>
<dbReference type="GO" id="GO:0005634">
    <property type="term" value="C:nucleus"/>
    <property type="evidence" value="ECO:0007669"/>
    <property type="project" value="UniProtKB-SubCell"/>
</dbReference>
<evidence type="ECO:0000313" key="4">
    <source>
        <dbReference type="Proteomes" id="UP001163823"/>
    </source>
</evidence>
<dbReference type="InterPro" id="IPR053016">
    <property type="entry name" value="CTF18-RFC_complex"/>
</dbReference>